<dbReference type="SUPFAM" id="SSF52540">
    <property type="entry name" value="P-loop containing nucleoside triphosphate hydrolases"/>
    <property type="match status" value="2"/>
</dbReference>
<evidence type="ECO:0000259" key="5">
    <source>
        <dbReference type="PROSITE" id="PS50901"/>
    </source>
</evidence>
<evidence type="ECO:0000256" key="4">
    <source>
        <dbReference type="SAM" id="MobiDB-lite"/>
    </source>
</evidence>
<gene>
    <name evidence="6" type="ORF">TL10_23325</name>
</gene>
<evidence type="ECO:0000256" key="3">
    <source>
        <dbReference type="PROSITE-ProRule" id="PRU00289"/>
    </source>
</evidence>
<keyword evidence="1 3" id="KW-0547">Nucleotide-binding</keyword>
<accession>A0A0D1JPX1</accession>
<keyword evidence="7" id="KW-1185">Reference proteome</keyword>
<sequence length="616" mass="67532">MRIDMSDLVSATDLARQSSWMLKEVAAGRRFVIVKGNTPAGALVSIADLEKLKAAEGDLATVGQSWQAMPSHVAFADLAPLPPSAPRHALPIGIDEDDMSTVWLDLEQYPHAYCTGTNRSGRTTFLQAVCEAIMARYTPQEAQVVVFDPDMRLTDELTDEYRTVYLYDPSRIAQAAHELAHKLDQRRPPPDLTAAQLREWNPVRPKWFFIVDDLHLLSGSSSLSTVLAPLVEPVQNARLLDLHVIAAITSDNWNAKGRSNKLINAMDIGGATVVVLDGSPRETIIDDVRPASRLPGHAEFYERRSGGRMIQIVAPYAAAESTKPEESNSDSPPQRMPDPTSPQDFLDALGIDDVATWQPQWSESVVSDGDVVVPFGLSATGPAVLNLTRLGHNAMPGLIVGRTGSGKSEAIRTIMLALGASYSPEQVQVIVLEKWSEEFTEEAKLPHITVAQDWAAFADVIRAELKRREQAATMDAEPELLVIADELDDPYFMQDPTLLRDVVESYRLKVHLLVTAQTLRRHVEMIWPGQRVGSSAFRLALASIWMADARILIGSTNIADSRADCGAAFLGSADDGESTPVRLFFTGERLDADSAQTVRDHLIERIATVGAPRLDQ</sequence>
<evidence type="ECO:0000256" key="2">
    <source>
        <dbReference type="ARBA" id="ARBA00022840"/>
    </source>
</evidence>
<feature type="binding site" evidence="3">
    <location>
        <begin position="116"/>
        <end position="123"/>
    </location>
    <ligand>
        <name>ATP</name>
        <dbReference type="ChEBI" id="CHEBI:30616"/>
    </ligand>
</feature>
<dbReference type="GO" id="GO:0005524">
    <property type="term" value="F:ATP binding"/>
    <property type="evidence" value="ECO:0007669"/>
    <property type="project" value="UniProtKB-UniRule"/>
</dbReference>
<proteinExistence type="predicted"/>
<dbReference type="AlphaFoldDB" id="A0A0D1JPX1"/>
<reference evidence="6 7" key="1">
    <citation type="submission" date="2015-01" db="EMBL/GenBank/DDBJ databases">
        <title>Genome sequence of Mycobacterium llatzerense and Mycobacterium immunogenum recovered from brain abscess.</title>
        <authorList>
            <person name="Greninger A.L."/>
            <person name="Langelier C."/>
            <person name="Cunningham G."/>
            <person name="Chiu C.Y."/>
            <person name="Miller S."/>
        </authorList>
    </citation>
    <scope>NUCLEOTIDE SEQUENCE [LARGE SCALE GENOMIC DNA]</scope>
    <source>
        <strain evidence="6 7">CLUC14</strain>
    </source>
</reference>
<dbReference type="OrthoDB" id="9807790at2"/>
<dbReference type="Pfam" id="PF01580">
    <property type="entry name" value="FtsK_SpoIIIE"/>
    <property type="match status" value="2"/>
</dbReference>
<evidence type="ECO:0000313" key="6">
    <source>
        <dbReference type="EMBL" id="KIU14604.1"/>
    </source>
</evidence>
<dbReference type="Proteomes" id="UP000032221">
    <property type="component" value="Unassembled WGS sequence"/>
</dbReference>
<dbReference type="EMBL" id="JXST01000040">
    <property type="protein sequence ID" value="KIU14604.1"/>
    <property type="molecule type" value="Genomic_DNA"/>
</dbReference>
<name>A0A0D1JPX1_9MYCO</name>
<dbReference type="PATRIC" id="fig|280871.6.peg.4826"/>
<evidence type="ECO:0000313" key="7">
    <source>
        <dbReference type="Proteomes" id="UP000032221"/>
    </source>
</evidence>
<comment type="caution">
    <text evidence="6">The sequence shown here is derived from an EMBL/GenBank/DDBJ whole genome shotgun (WGS) entry which is preliminary data.</text>
</comment>
<dbReference type="InterPro" id="IPR027417">
    <property type="entry name" value="P-loop_NTPase"/>
</dbReference>
<feature type="domain" description="FtsK" evidence="5">
    <location>
        <begin position="99"/>
        <end position="284"/>
    </location>
</feature>
<dbReference type="Gene3D" id="3.40.50.300">
    <property type="entry name" value="P-loop containing nucleotide triphosphate hydrolases"/>
    <property type="match status" value="2"/>
</dbReference>
<dbReference type="PANTHER" id="PTHR22683">
    <property type="entry name" value="SPORULATION PROTEIN RELATED"/>
    <property type="match status" value="1"/>
</dbReference>
<dbReference type="InterPro" id="IPR002543">
    <property type="entry name" value="FtsK_dom"/>
</dbReference>
<organism evidence="6 7">
    <name type="scientific">Mycolicibacterium llatzerense</name>
    <dbReference type="NCBI Taxonomy" id="280871"/>
    <lineage>
        <taxon>Bacteria</taxon>
        <taxon>Bacillati</taxon>
        <taxon>Actinomycetota</taxon>
        <taxon>Actinomycetes</taxon>
        <taxon>Mycobacteriales</taxon>
        <taxon>Mycobacteriaceae</taxon>
        <taxon>Mycolicibacterium</taxon>
    </lineage>
</organism>
<dbReference type="NCBIfam" id="TIGR01552">
    <property type="entry name" value="phd_fam"/>
    <property type="match status" value="1"/>
</dbReference>
<dbReference type="PROSITE" id="PS50901">
    <property type="entry name" value="FTSK"/>
    <property type="match status" value="1"/>
</dbReference>
<keyword evidence="2 3" id="KW-0067">ATP-binding</keyword>
<dbReference type="PANTHER" id="PTHR22683:SF1">
    <property type="entry name" value="TYPE VII SECRETION SYSTEM PROTEIN ESSC"/>
    <property type="match status" value="1"/>
</dbReference>
<feature type="region of interest" description="Disordered" evidence="4">
    <location>
        <begin position="317"/>
        <end position="343"/>
    </location>
</feature>
<dbReference type="InterPro" id="IPR050206">
    <property type="entry name" value="FtsK/SpoIIIE/SftA"/>
</dbReference>
<evidence type="ECO:0000256" key="1">
    <source>
        <dbReference type="ARBA" id="ARBA00022741"/>
    </source>
</evidence>
<protein>
    <recommendedName>
        <fullName evidence="5">FtsK domain-containing protein</fullName>
    </recommendedName>
</protein>
<dbReference type="RefSeq" id="WP_043987542.1">
    <property type="nucleotide sequence ID" value="NZ_JXST01000040.1"/>
</dbReference>
<dbReference type="GO" id="GO:0003677">
    <property type="term" value="F:DNA binding"/>
    <property type="evidence" value="ECO:0007669"/>
    <property type="project" value="InterPro"/>
</dbReference>
<dbReference type="STRING" id="280871.TL10_23325"/>